<evidence type="ECO:0000313" key="3">
    <source>
        <dbReference type="Proteomes" id="UP000568380"/>
    </source>
</evidence>
<protein>
    <submittedName>
        <fullName evidence="2">Uncharacterized protein</fullName>
    </submittedName>
</protein>
<proteinExistence type="predicted"/>
<keyword evidence="1" id="KW-0472">Membrane</keyword>
<dbReference type="AlphaFoldDB" id="A0A7W8EM48"/>
<feature type="transmembrane region" description="Helical" evidence="1">
    <location>
        <begin position="6"/>
        <end position="26"/>
    </location>
</feature>
<reference evidence="2 3" key="1">
    <citation type="submission" date="2020-08" db="EMBL/GenBank/DDBJ databases">
        <title>Genomic Encyclopedia of Type Strains, Phase IV (KMG-IV): sequencing the most valuable type-strain genomes for metagenomic binning, comparative biology and taxonomic classification.</title>
        <authorList>
            <person name="Goeker M."/>
        </authorList>
    </citation>
    <scope>NUCLEOTIDE SEQUENCE [LARGE SCALE GENOMIC DNA]</scope>
    <source>
        <strain evidence="2 3">DSM 45385</strain>
    </source>
</reference>
<evidence type="ECO:0000313" key="2">
    <source>
        <dbReference type="EMBL" id="MBB5083577.1"/>
    </source>
</evidence>
<accession>A0A7W8EM48</accession>
<name>A0A7W8EM48_9ACTN</name>
<gene>
    <name evidence="2" type="ORF">HNR40_009082</name>
</gene>
<organism evidence="2 3">
    <name type="scientific">Nonomuraea endophytica</name>
    <dbReference type="NCBI Taxonomy" id="714136"/>
    <lineage>
        <taxon>Bacteria</taxon>
        <taxon>Bacillati</taxon>
        <taxon>Actinomycetota</taxon>
        <taxon>Actinomycetes</taxon>
        <taxon>Streptosporangiales</taxon>
        <taxon>Streptosporangiaceae</taxon>
        <taxon>Nonomuraea</taxon>
    </lineage>
</organism>
<dbReference type="RefSeq" id="WP_184972820.1">
    <property type="nucleotide sequence ID" value="NZ_JACHIN010000018.1"/>
</dbReference>
<keyword evidence="1" id="KW-1133">Transmembrane helix</keyword>
<feature type="transmembrane region" description="Helical" evidence="1">
    <location>
        <begin position="38"/>
        <end position="57"/>
    </location>
</feature>
<dbReference type="Proteomes" id="UP000568380">
    <property type="component" value="Unassembled WGS sequence"/>
</dbReference>
<evidence type="ECO:0000256" key="1">
    <source>
        <dbReference type="SAM" id="Phobius"/>
    </source>
</evidence>
<comment type="caution">
    <text evidence="2">The sequence shown here is derived from an EMBL/GenBank/DDBJ whole genome shotgun (WGS) entry which is preliminary data.</text>
</comment>
<sequence>MSWWTIGGLLLAAAGVIEFVLFRFVLRDRPGIASRMRFLMINAGLNVLAGLALIIVGELS</sequence>
<keyword evidence="1" id="KW-0812">Transmembrane</keyword>
<keyword evidence="3" id="KW-1185">Reference proteome</keyword>
<dbReference type="EMBL" id="JACHIN010000018">
    <property type="protein sequence ID" value="MBB5083577.1"/>
    <property type="molecule type" value="Genomic_DNA"/>
</dbReference>